<evidence type="ECO:0000313" key="2">
    <source>
        <dbReference type="EMBL" id="EAQ49764.1"/>
    </source>
</evidence>
<proteinExistence type="predicted"/>
<feature type="transmembrane region" description="Helical" evidence="1">
    <location>
        <begin position="132"/>
        <end position="152"/>
    </location>
</feature>
<feature type="transmembrane region" description="Helical" evidence="1">
    <location>
        <begin position="45"/>
        <end position="65"/>
    </location>
</feature>
<dbReference type="eggNOG" id="ENOG50303XE">
    <property type="taxonomic scope" value="Bacteria"/>
</dbReference>
<protein>
    <submittedName>
        <fullName evidence="2">Uncharacterized protein</fullName>
    </submittedName>
</protein>
<name>A3XL07_LEEBM</name>
<keyword evidence="1" id="KW-1133">Transmembrane helix</keyword>
<dbReference type="RefSeq" id="WP_009778675.1">
    <property type="nucleotide sequence ID" value="NZ_CH672395.1"/>
</dbReference>
<gene>
    <name evidence="2" type="ORF">MED217_01400</name>
</gene>
<dbReference type="EMBL" id="AANC01000003">
    <property type="protein sequence ID" value="EAQ49764.1"/>
    <property type="molecule type" value="Genomic_DNA"/>
</dbReference>
<keyword evidence="1" id="KW-0472">Membrane</keyword>
<evidence type="ECO:0000313" key="3">
    <source>
        <dbReference type="Proteomes" id="UP000001601"/>
    </source>
</evidence>
<feature type="transmembrane region" description="Helical" evidence="1">
    <location>
        <begin position="105"/>
        <end position="126"/>
    </location>
</feature>
<feature type="transmembrane region" description="Helical" evidence="1">
    <location>
        <begin position="164"/>
        <end position="190"/>
    </location>
</feature>
<dbReference type="Proteomes" id="UP000001601">
    <property type="component" value="Unassembled WGS sequence"/>
</dbReference>
<dbReference type="HOGENOM" id="CLU_1388638_0_0_10"/>
<keyword evidence="1" id="KW-0812">Transmembrane</keyword>
<accession>A3XL07</accession>
<reference evidence="2 3" key="1">
    <citation type="journal article" date="2007" name="Nature">
        <title>Light stimulates growth of proteorhodopsin-containing marine Flavobacteria.</title>
        <authorList>
            <person name="Gomez-Consarnau L."/>
            <person name="Gonzalez J.M."/>
            <person name="Coll-Llado M."/>
            <person name="Gourdon P."/>
            <person name="Pascher T."/>
            <person name="Neutze R."/>
            <person name="Pedros-Alio C."/>
            <person name="Pinhassi J."/>
        </authorList>
    </citation>
    <scope>NUCLEOTIDE SEQUENCE [LARGE SCALE GENOMIC DNA]</scope>
    <source>
        <strain evidence="2 3">MED217</strain>
    </source>
</reference>
<dbReference type="OrthoDB" id="894188at2"/>
<evidence type="ECO:0000256" key="1">
    <source>
        <dbReference type="SAM" id="Phobius"/>
    </source>
</evidence>
<keyword evidence="3" id="KW-1185">Reference proteome</keyword>
<dbReference type="STRING" id="398720.MED217_01400"/>
<feature type="transmembrane region" description="Helical" evidence="1">
    <location>
        <begin position="12"/>
        <end position="33"/>
    </location>
</feature>
<dbReference type="AlphaFoldDB" id="A3XL07"/>
<comment type="caution">
    <text evidence="2">The sequence shown here is derived from an EMBL/GenBank/DDBJ whole genome shotgun (WGS) entry which is preliminary data.</text>
</comment>
<organism evidence="2 3">
    <name type="scientific">Leeuwenhoekiella blandensis (strain CECT 7118 / CCUG 51940 / KCTC 22103 / MED217)</name>
    <name type="common">Flavobacterium sp. (strain MED217)</name>
    <dbReference type="NCBI Taxonomy" id="398720"/>
    <lineage>
        <taxon>Bacteria</taxon>
        <taxon>Pseudomonadati</taxon>
        <taxon>Bacteroidota</taxon>
        <taxon>Flavobacteriia</taxon>
        <taxon>Flavobacteriales</taxon>
        <taxon>Flavobacteriaceae</taxon>
        <taxon>Leeuwenhoekiella</taxon>
    </lineage>
</organism>
<sequence length="194" mass="22084">MPKLTNRPYFKGKTVFIVSLLVIGVTALTVWLTGIQYHRALTTNFYLALGVIGSILFVFMSYGLYKGVGLKDDFPKYRSYKTGTFMEYDAVGRFKMPDTDVGDGLAGVVLSILLWVVMGIVFLLLLLFLEVLFWFSLFILIMMLYWVFFSALKQVFNKAEQTRGNLFLALTYALGYTLLYTGWLFGIVFLSTVI</sequence>